<sequence length="331" mass="35638">MLDQWLDITLDGTPPVRSGVLAAYGYTLHAPGVVEIIPAKQAANARACVFSAAVHGNETAPVELIGELLCAIEAGVLRPGAPLLVMLGNIPALRAGVRYIDTNLNRLFHRGLATPGDEPDRARALMAQVDAFYARHAALPPLHYDLHTAIRQSRYPRFALAPFSNAPVCLAHWRRLAAAGMQAALCQHRHSWTFSHYSRHYHAAEAFTLELGQVAPFGHNDLDALAPMLALLKTLAGGGTPAEACTERMAFFRVVQEIRRESDDFHLCFADDTPNFTAFAPGTRIAHDGQGGDTRVSGEPLHVVFPNAQVEIGARAALLAARTMAPGAPGK</sequence>
<dbReference type="Pfam" id="PF04952">
    <property type="entry name" value="AstE_AspA_hybrid"/>
    <property type="match status" value="1"/>
</dbReference>
<dbReference type="InterPro" id="IPR016681">
    <property type="entry name" value="SuccinylGlu_desuccinylase"/>
</dbReference>
<dbReference type="SUPFAM" id="SSF53187">
    <property type="entry name" value="Zn-dependent exopeptidases"/>
    <property type="match status" value="1"/>
</dbReference>
<dbReference type="Proteomes" id="UP001500133">
    <property type="component" value="Unassembled WGS sequence"/>
</dbReference>
<evidence type="ECO:0000256" key="2">
    <source>
        <dbReference type="ARBA" id="ARBA00022723"/>
    </source>
</evidence>
<dbReference type="InterPro" id="IPR007036">
    <property type="entry name" value="Aste_AspA_hybrid_dom"/>
</dbReference>
<keyword evidence="9" id="KW-1185">Reference proteome</keyword>
<feature type="domain" description="Succinylglutamate desuccinylase/Aspartoacylase catalytic" evidence="7">
    <location>
        <begin position="47"/>
        <end position="229"/>
    </location>
</feature>
<evidence type="ECO:0000259" key="6">
    <source>
        <dbReference type="Pfam" id="PF04952"/>
    </source>
</evidence>
<protein>
    <recommendedName>
        <fullName evidence="5">Succinylglutamate desuccinylase</fullName>
        <ecNumber evidence="5">3.5.1.96</ecNumber>
    </recommendedName>
</protein>
<comment type="catalytic activity">
    <reaction evidence="5">
        <text>N-succinyl-L-glutamate + H2O = L-glutamate + succinate</text>
        <dbReference type="Rhea" id="RHEA:15169"/>
        <dbReference type="ChEBI" id="CHEBI:15377"/>
        <dbReference type="ChEBI" id="CHEBI:29985"/>
        <dbReference type="ChEBI" id="CHEBI:30031"/>
        <dbReference type="ChEBI" id="CHEBI:58763"/>
        <dbReference type="EC" id="3.5.1.96"/>
    </reaction>
</comment>
<comment type="pathway">
    <text evidence="5">Amino-acid degradation; L-arginine degradation via AST pathway; L-glutamate and succinate from L-arginine: step 5/5.</text>
</comment>
<gene>
    <name evidence="5 8" type="primary">astE</name>
    <name evidence="8" type="ORF">GCM10022228_02450</name>
</gene>
<evidence type="ECO:0000256" key="5">
    <source>
        <dbReference type="HAMAP-Rule" id="MF_00767"/>
    </source>
</evidence>
<dbReference type="Gene3D" id="2.40.50.630">
    <property type="match status" value="1"/>
</dbReference>
<dbReference type="InterPro" id="IPR050178">
    <property type="entry name" value="AspA/AstE_fam"/>
</dbReference>
<comment type="function">
    <text evidence="5">Transforms N(2)-succinylglutamate into succinate and glutamate.</text>
</comment>
<dbReference type="NCBIfam" id="NF003706">
    <property type="entry name" value="PRK05324.1"/>
    <property type="match status" value="1"/>
</dbReference>
<dbReference type="PANTHER" id="PTHR15162:SF7">
    <property type="entry name" value="SUCCINYLGLUTAMATE DESUCCINYLASE"/>
    <property type="match status" value="1"/>
</dbReference>
<dbReference type="InterPro" id="IPR055438">
    <property type="entry name" value="AstE_AspA_cat"/>
</dbReference>
<feature type="binding site" evidence="5">
    <location>
        <position position="58"/>
    </location>
    <ligand>
        <name>Zn(2+)</name>
        <dbReference type="ChEBI" id="CHEBI:29105"/>
    </ligand>
</feature>
<organism evidence="8 9">
    <name type="scientific">Halomonas cibimaris</name>
    <dbReference type="NCBI Taxonomy" id="657012"/>
    <lineage>
        <taxon>Bacteria</taxon>
        <taxon>Pseudomonadati</taxon>
        <taxon>Pseudomonadota</taxon>
        <taxon>Gammaproteobacteria</taxon>
        <taxon>Oceanospirillales</taxon>
        <taxon>Halomonadaceae</taxon>
        <taxon>Halomonas</taxon>
    </lineage>
</organism>
<name>A0ABP7L8B2_9GAMM</name>
<reference evidence="9" key="1">
    <citation type="journal article" date="2019" name="Int. J. Syst. Evol. Microbiol.">
        <title>The Global Catalogue of Microorganisms (GCM) 10K type strain sequencing project: providing services to taxonomists for standard genome sequencing and annotation.</title>
        <authorList>
            <consortium name="The Broad Institute Genomics Platform"/>
            <consortium name="The Broad Institute Genome Sequencing Center for Infectious Disease"/>
            <person name="Wu L."/>
            <person name="Ma J."/>
        </authorList>
    </citation>
    <scope>NUCLEOTIDE SEQUENCE [LARGE SCALE GENOMIC DNA]</scope>
    <source>
        <strain evidence="9">JCM 16914</strain>
    </source>
</reference>
<dbReference type="RefSeq" id="WP_344701510.1">
    <property type="nucleotide sequence ID" value="NZ_BAAAZT010000012.1"/>
</dbReference>
<evidence type="ECO:0000256" key="3">
    <source>
        <dbReference type="ARBA" id="ARBA00022801"/>
    </source>
</evidence>
<feature type="active site" evidence="5">
    <location>
        <position position="210"/>
    </location>
</feature>
<feature type="domain" description="AstE/AspA barrel-sandwich hybrid" evidence="6">
    <location>
        <begin position="248"/>
        <end position="322"/>
    </location>
</feature>
<comment type="similarity">
    <text evidence="5">Belongs to the AspA/AstE family. Succinylglutamate desuccinylase subfamily.</text>
</comment>
<keyword evidence="4 5" id="KW-0862">Zinc</keyword>
<comment type="cofactor">
    <cofactor evidence="5">
        <name>Zn(2+)</name>
        <dbReference type="ChEBI" id="CHEBI:29105"/>
    </cofactor>
    <text evidence="5">Binds 1 zinc ion per subunit.</text>
</comment>
<proteinExistence type="inferred from homology"/>
<feature type="binding site" evidence="5">
    <location>
        <position position="55"/>
    </location>
    <ligand>
        <name>Zn(2+)</name>
        <dbReference type="ChEBI" id="CHEBI:29105"/>
    </ligand>
</feature>
<dbReference type="HAMAP" id="MF_00767">
    <property type="entry name" value="Arg_catab_AstE"/>
    <property type="match status" value="1"/>
</dbReference>
<feature type="binding site" evidence="5">
    <location>
        <position position="147"/>
    </location>
    <ligand>
        <name>Zn(2+)</name>
        <dbReference type="ChEBI" id="CHEBI:29105"/>
    </ligand>
</feature>
<keyword evidence="3 5" id="KW-0378">Hydrolase</keyword>
<comment type="caution">
    <text evidence="8">The sequence shown here is derived from an EMBL/GenBank/DDBJ whole genome shotgun (WGS) entry which is preliminary data.</text>
</comment>
<dbReference type="EMBL" id="BAAAZT010000012">
    <property type="protein sequence ID" value="GAA3894845.1"/>
    <property type="molecule type" value="Genomic_DNA"/>
</dbReference>
<keyword evidence="2 5" id="KW-0479">Metal-binding</keyword>
<dbReference type="Gene3D" id="3.40.630.10">
    <property type="entry name" value="Zn peptidases"/>
    <property type="match status" value="1"/>
</dbReference>
<accession>A0ABP7L8B2</accession>
<dbReference type="PANTHER" id="PTHR15162">
    <property type="entry name" value="ASPARTOACYLASE"/>
    <property type="match status" value="1"/>
</dbReference>
<dbReference type="Pfam" id="PF24827">
    <property type="entry name" value="AstE_AspA_cat"/>
    <property type="match status" value="1"/>
</dbReference>
<keyword evidence="1 5" id="KW-0056">Arginine metabolism</keyword>
<evidence type="ECO:0000259" key="7">
    <source>
        <dbReference type="Pfam" id="PF24827"/>
    </source>
</evidence>
<dbReference type="EC" id="3.5.1.96" evidence="5"/>
<evidence type="ECO:0000313" key="9">
    <source>
        <dbReference type="Proteomes" id="UP001500133"/>
    </source>
</evidence>
<evidence type="ECO:0000313" key="8">
    <source>
        <dbReference type="EMBL" id="GAA3894845.1"/>
    </source>
</evidence>
<evidence type="ECO:0000256" key="4">
    <source>
        <dbReference type="ARBA" id="ARBA00022833"/>
    </source>
</evidence>
<evidence type="ECO:0000256" key="1">
    <source>
        <dbReference type="ARBA" id="ARBA00022503"/>
    </source>
</evidence>